<proteinExistence type="predicted"/>
<dbReference type="OrthoDB" id="3259646at2759"/>
<evidence type="ECO:0000313" key="1">
    <source>
        <dbReference type="EMBL" id="KAJ2921493.1"/>
    </source>
</evidence>
<dbReference type="EMBL" id="JANBPK010001592">
    <property type="protein sequence ID" value="KAJ2921493.1"/>
    <property type="molecule type" value="Genomic_DNA"/>
</dbReference>
<dbReference type="SUPFAM" id="SSF48452">
    <property type="entry name" value="TPR-like"/>
    <property type="match status" value="1"/>
</dbReference>
<gene>
    <name evidence="1" type="ORF">H1R20_g15601</name>
</gene>
<sequence>MDEDSSLFNDRGGESQFYLTATRSAVELTPAGQPDLPVRLKNLGNWFADRFERTDTLCDTAEAVKVLRQLVKLTPAGHPDLPAMLNKLGTSLSKRFEHTRAFSDIAESISVNQRAVELTPAGHPDLPTRLSNLGQLALDSLQAHRSLV</sequence>
<dbReference type="Proteomes" id="UP001140091">
    <property type="component" value="Unassembled WGS sequence"/>
</dbReference>
<keyword evidence="2" id="KW-1185">Reference proteome</keyword>
<feature type="non-terminal residue" evidence="1">
    <location>
        <position position="148"/>
    </location>
</feature>
<dbReference type="AlphaFoldDB" id="A0A9W8IXA6"/>
<dbReference type="Gene3D" id="1.25.40.10">
    <property type="entry name" value="Tetratricopeptide repeat domain"/>
    <property type="match status" value="1"/>
</dbReference>
<dbReference type="InterPro" id="IPR011990">
    <property type="entry name" value="TPR-like_helical_dom_sf"/>
</dbReference>
<organism evidence="1 2">
    <name type="scientific">Candolleomyces eurysporus</name>
    <dbReference type="NCBI Taxonomy" id="2828524"/>
    <lineage>
        <taxon>Eukaryota</taxon>
        <taxon>Fungi</taxon>
        <taxon>Dikarya</taxon>
        <taxon>Basidiomycota</taxon>
        <taxon>Agaricomycotina</taxon>
        <taxon>Agaricomycetes</taxon>
        <taxon>Agaricomycetidae</taxon>
        <taxon>Agaricales</taxon>
        <taxon>Agaricineae</taxon>
        <taxon>Psathyrellaceae</taxon>
        <taxon>Candolleomyces</taxon>
    </lineage>
</organism>
<comment type="caution">
    <text evidence="1">The sequence shown here is derived from an EMBL/GenBank/DDBJ whole genome shotgun (WGS) entry which is preliminary data.</text>
</comment>
<protein>
    <submittedName>
        <fullName evidence="1">Uncharacterized protein</fullName>
    </submittedName>
</protein>
<name>A0A9W8IXA6_9AGAR</name>
<evidence type="ECO:0000313" key="2">
    <source>
        <dbReference type="Proteomes" id="UP001140091"/>
    </source>
</evidence>
<accession>A0A9W8IXA6</accession>
<reference evidence="1" key="1">
    <citation type="submission" date="2022-06" db="EMBL/GenBank/DDBJ databases">
        <title>Genome Sequence of Candolleomyces eurysporus.</title>
        <authorList>
            <person name="Buettner E."/>
        </authorList>
    </citation>
    <scope>NUCLEOTIDE SEQUENCE</scope>
    <source>
        <strain evidence="1">VTCC 930004</strain>
    </source>
</reference>